<keyword evidence="3" id="KW-1185">Reference proteome</keyword>
<organism evidence="2 3">
    <name type="scientific">Phytophthora infestans</name>
    <name type="common">Potato late blight agent</name>
    <name type="synonym">Botrytis infestans</name>
    <dbReference type="NCBI Taxonomy" id="4787"/>
    <lineage>
        <taxon>Eukaryota</taxon>
        <taxon>Sar</taxon>
        <taxon>Stramenopiles</taxon>
        <taxon>Oomycota</taxon>
        <taxon>Peronosporomycetes</taxon>
        <taxon>Peronosporales</taxon>
        <taxon>Peronosporaceae</taxon>
        <taxon>Phytophthora</taxon>
    </lineage>
</organism>
<name>A0A833SIN4_PHYIN</name>
<evidence type="ECO:0000313" key="2">
    <source>
        <dbReference type="EMBL" id="KAF4035072.1"/>
    </source>
</evidence>
<evidence type="ECO:0000256" key="1">
    <source>
        <dbReference type="SAM" id="MobiDB-lite"/>
    </source>
</evidence>
<dbReference type="AlphaFoldDB" id="A0A833SIN4"/>
<reference evidence="2" key="1">
    <citation type="submission" date="2020-04" db="EMBL/GenBank/DDBJ databases">
        <title>Hybrid Assembly of Korean Phytophthora infestans isolates.</title>
        <authorList>
            <person name="Prokchorchik M."/>
            <person name="Lee Y."/>
            <person name="Seo J."/>
            <person name="Cho J.-H."/>
            <person name="Park Y.-E."/>
            <person name="Jang D.-C."/>
            <person name="Im J.-S."/>
            <person name="Choi J.-G."/>
            <person name="Park H.-J."/>
            <person name="Lee G.-B."/>
            <person name="Lee Y.-G."/>
            <person name="Hong S.-Y."/>
            <person name="Cho K."/>
            <person name="Sohn K.H."/>
        </authorList>
    </citation>
    <scope>NUCLEOTIDE SEQUENCE</scope>
    <source>
        <strain evidence="2">KR_1_A1</strain>
    </source>
</reference>
<dbReference type="EMBL" id="WSZM01000331">
    <property type="protein sequence ID" value="KAF4035072.1"/>
    <property type="molecule type" value="Genomic_DNA"/>
</dbReference>
<proteinExistence type="predicted"/>
<accession>A0A833SIN4</accession>
<dbReference type="Proteomes" id="UP000602510">
    <property type="component" value="Unassembled WGS sequence"/>
</dbReference>
<evidence type="ECO:0000313" key="3">
    <source>
        <dbReference type="Proteomes" id="UP000602510"/>
    </source>
</evidence>
<protein>
    <recommendedName>
        <fullName evidence="4">M96 mating-specific protein family</fullName>
    </recommendedName>
</protein>
<comment type="caution">
    <text evidence="2">The sequence shown here is derived from an EMBL/GenBank/DDBJ whole genome shotgun (WGS) entry which is preliminary data.</text>
</comment>
<feature type="compositionally biased region" description="Basic and acidic residues" evidence="1">
    <location>
        <begin position="51"/>
        <end position="69"/>
    </location>
</feature>
<feature type="region of interest" description="Disordered" evidence="1">
    <location>
        <begin position="44"/>
        <end position="69"/>
    </location>
</feature>
<sequence>MADDELLHAVGDSPHEHATAVPLKLDEVDGEQLIADTDALLQSLNRSKQTTKTESENKRDMARMKAGQRRDAYRARLLHLKRLKQLKTQKETQSSPNDSLALGAWRAIAMRQYESRKESEALRKKSQAAVSTRAVMIQDLESVLRKRAREVEKTTVEIPEILEKKAKFGKKDTTLYNAYFENLNALYERLDDVFKEMNGNTEYFETIGVGRVPFGFQRTCDAVWELLSVPHRQEGILVYEGLPDPENSLALQFCCPYQRENGEMLKLRTGLCESDSEFSGMNSDETGWCIVHSPDSNPDLSAESATTLEDKDDKLDQFVELLVKTGAEDNREIELMMERLILDDALATDGLEIDDDGNLTSLEV</sequence>
<gene>
    <name evidence="2" type="ORF">GN244_ATG12841</name>
</gene>
<evidence type="ECO:0008006" key="4">
    <source>
        <dbReference type="Google" id="ProtNLM"/>
    </source>
</evidence>